<evidence type="ECO:0000256" key="1">
    <source>
        <dbReference type="SAM" id="Phobius"/>
    </source>
</evidence>
<sequence>MEISNVSSPSGGVAAISLIILLRPRRRRYYRDGGLTDPQRSMYLDTRGKMFVLWNGKLRPLLSKPKGPNSWFFQERNHNVARGNLCKVELQLAKLRKLSSITKMDSRGYNSTYETLRGYSLYRAKV</sequence>
<dbReference type="ExpressionAtlas" id="A0A654E7I7">
    <property type="expression patterns" value="baseline and differential"/>
</dbReference>
<organism evidence="2 3">
    <name type="scientific">Arabidopsis thaliana</name>
    <name type="common">Mouse-ear cress</name>
    <dbReference type="NCBI Taxonomy" id="3702"/>
    <lineage>
        <taxon>Eukaryota</taxon>
        <taxon>Viridiplantae</taxon>
        <taxon>Streptophyta</taxon>
        <taxon>Embryophyta</taxon>
        <taxon>Tracheophyta</taxon>
        <taxon>Spermatophyta</taxon>
        <taxon>Magnoliopsida</taxon>
        <taxon>eudicotyledons</taxon>
        <taxon>Gunneridae</taxon>
        <taxon>Pentapetalae</taxon>
        <taxon>rosids</taxon>
        <taxon>malvids</taxon>
        <taxon>Brassicales</taxon>
        <taxon>Brassicaceae</taxon>
        <taxon>Camelineae</taxon>
        <taxon>Arabidopsis</taxon>
    </lineage>
</organism>
<dbReference type="EMBL" id="CACRSJ010000104">
    <property type="protein sequence ID" value="VYS44760.1"/>
    <property type="molecule type" value="Genomic_DNA"/>
</dbReference>
<keyword evidence="1" id="KW-1133">Transmembrane helix</keyword>
<name>A0A654E7I7_ARATH</name>
<dbReference type="Proteomes" id="UP000426265">
    <property type="component" value="Unassembled WGS sequence"/>
</dbReference>
<dbReference type="AlphaFoldDB" id="A0A654E7I7"/>
<keyword evidence="1" id="KW-0812">Transmembrane</keyword>
<reference evidence="2 3" key="1">
    <citation type="submission" date="2019-11" db="EMBL/GenBank/DDBJ databases">
        <authorList>
            <person name="Jiao W.-B."/>
            <person name="Schneeberger K."/>
        </authorList>
    </citation>
    <scope>NUCLEOTIDE SEQUENCE [LARGE SCALE GENOMIC DNA]</scope>
    <source>
        <strain evidence="3">cv. An-1</strain>
    </source>
</reference>
<evidence type="ECO:0000313" key="2">
    <source>
        <dbReference type="EMBL" id="VYS44760.1"/>
    </source>
</evidence>
<proteinExistence type="predicted"/>
<gene>
    <name evidence="2" type="ORF">AN1_LOCUS270</name>
</gene>
<protein>
    <submittedName>
        <fullName evidence="2">Uncharacterized protein</fullName>
    </submittedName>
</protein>
<keyword evidence="1" id="KW-0472">Membrane</keyword>
<feature type="transmembrane region" description="Helical" evidence="1">
    <location>
        <begin position="6"/>
        <end position="22"/>
    </location>
</feature>
<accession>A0A654E7I7</accession>
<evidence type="ECO:0000313" key="3">
    <source>
        <dbReference type="Proteomes" id="UP000426265"/>
    </source>
</evidence>